<dbReference type="PANTHER" id="PTHR36509">
    <property type="entry name" value="BLL3101 PROTEIN"/>
    <property type="match status" value="1"/>
</dbReference>
<evidence type="ECO:0000313" key="3">
    <source>
        <dbReference type="EMBL" id="NME71997.1"/>
    </source>
</evidence>
<dbReference type="InterPro" id="IPR010621">
    <property type="entry name" value="DUF1214"/>
</dbReference>
<reference evidence="3 4" key="1">
    <citation type="submission" date="2020-04" db="EMBL/GenBank/DDBJ databases">
        <title>Flammeovirga sp. SR4, a novel species isolated from seawater.</title>
        <authorList>
            <person name="Wang X."/>
        </authorList>
    </citation>
    <scope>NUCLEOTIDE SEQUENCE [LARGE SCALE GENOMIC DNA]</scope>
    <source>
        <strain evidence="3 4">ATCC 23126</strain>
    </source>
</reference>
<evidence type="ECO:0000259" key="2">
    <source>
        <dbReference type="Pfam" id="PF06863"/>
    </source>
</evidence>
<keyword evidence="4" id="KW-1185">Reference proteome</keyword>
<dbReference type="Proteomes" id="UP000576082">
    <property type="component" value="Unassembled WGS sequence"/>
</dbReference>
<dbReference type="AlphaFoldDB" id="A0A7X9XCN7"/>
<comment type="caution">
    <text evidence="3">The sequence shown here is derived from an EMBL/GenBank/DDBJ whole genome shotgun (WGS) entry which is preliminary data.</text>
</comment>
<organism evidence="3 4">
    <name type="scientific">Flammeovirga aprica JL-4</name>
    <dbReference type="NCBI Taxonomy" id="694437"/>
    <lineage>
        <taxon>Bacteria</taxon>
        <taxon>Pseudomonadati</taxon>
        <taxon>Bacteroidota</taxon>
        <taxon>Cytophagia</taxon>
        <taxon>Cytophagales</taxon>
        <taxon>Flammeovirgaceae</taxon>
        <taxon>Flammeovirga</taxon>
    </lineage>
</organism>
<name>A0A7X9XCN7_9BACT</name>
<dbReference type="InterPro" id="IPR037050">
    <property type="entry name" value="DUF1254_sf"/>
</dbReference>
<sequence>MNAILAILCISFLLLLLLNHENNKIPSFSQTTEIPEGIITPNKINTSIGALRFMDGVPIKKTVDLVYDNLDRMRGVDVYLKCMQAASMRHLIKGPQALGADEYNRVMLLQLDSKSLYLTANTSTLYVNPIINLKETGPLVMEVPLEMTGAINDAWFYYVSDIGPFGPDKGEGGKYLLLPPAYDEEVPEGYHVIRSSTYRLWMLMRMTLENGAKSAKDHIVNNLKIYPLEAQDNPKPMVFIDGSGQNFNTIYPNDFHFYEAIHEVIQEEPLDMIDAETRGLLASIGIEKGKSFSPDKRLKRILNDAVLIGNATARSIVWYPRTAGTINHMNGVQMYPDSESAWMRLFTDQNVFFTGEDGHTMNSDARTMLHFPYSGISPAMSVKTPGKGSDYGLLMLDHKKRPFSGKRTYKLRIPPNPPVKDFWALTIYDSQTRSMLQTDQPTPTIGSQLENMKMEEDGSYLIYFGPKAPKGYENNWLQTIPNKSWFVMLRMFGPTEKWIDQTWRPAEIELI</sequence>
<dbReference type="Gene3D" id="2.60.40.1610">
    <property type="entry name" value="Domain of unknown function DUF1254"/>
    <property type="match status" value="1"/>
</dbReference>
<dbReference type="Gene3D" id="2.60.120.600">
    <property type="entry name" value="Domain of unknown function DUF1214, C-terminal domain"/>
    <property type="match status" value="1"/>
</dbReference>
<feature type="domain" description="DUF1214" evidence="1">
    <location>
        <begin position="395"/>
        <end position="495"/>
    </location>
</feature>
<dbReference type="SUPFAM" id="SSF160935">
    <property type="entry name" value="VPA0735-like"/>
    <property type="match status" value="1"/>
</dbReference>
<evidence type="ECO:0000313" key="4">
    <source>
        <dbReference type="Proteomes" id="UP000576082"/>
    </source>
</evidence>
<accession>A0A7X9XCN7</accession>
<evidence type="ECO:0000259" key="1">
    <source>
        <dbReference type="Pfam" id="PF06742"/>
    </source>
</evidence>
<dbReference type="Pfam" id="PF06863">
    <property type="entry name" value="DUF1254"/>
    <property type="match status" value="1"/>
</dbReference>
<dbReference type="Pfam" id="PF06742">
    <property type="entry name" value="DUF1214"/>
    <property type="match status" value="1"/>
</dbReference>
<gene>
    <name evidence="3" type="ORF">HHU12_28790</name>
</gene>
<proteinExistence type="predicted"/>
<dbReference type="Gene3D" id="1.10.3360.10">
    <property type="entry name" value="VPA0735-like domain"/>
    <property type="match status" value="1"/>
</dbReference>
<dbReference type="EMBL" id="JABANE010000126">
    <property type="protein sequence ID" value="NME71997.1"/>
    <property type="molecule type" value="Genomic_DNA"/>
</dbReference>
<feature type="domain" description="DUF1254" evidence="2">
    <location>
        <begin position="115"/>
        <end position="227"/>
    </location>
</feature>
<dbReference type="InterPro" id="IPR010679">
    <property type="entry name" value="DUF1254"/>
</dbReference>
<dbReference type="InterPro" id="IPR037049">
    <property type="entry name" value="DUF1214_C_sf"/>
</dbReference>
<dbReference type="PANTHER" id="PTHR36509:SF3">
    <property type="entry name" value="SIGNAL PEPTIDE PROTEIN"/>
    <property type="match status" value="1"/>
</dbReference>
<protein>
    <submittedName>
        <fullName evidence="3">DUF1254 domain-containing protein</fullName>
    </submittedName>
</protein>